<keyword evidence="2" id="KW-1185">Reference proteome</keyword>
<dbReference type="AlphaFoldDB" id="A0AA39ISM4"/>
<evidence type="ECO:0000313" key="2">
    <source>
        <dbReference type="Proteomes" id="UP001175271"/>
    </source>
</evidence>
<proteinExistence type="predicted"/>
<dbReference type="Proteomes" id="UP001175271">
    <property type="component" value="Unassembled WGS sequence"/>
</dbReference>
<reference evidence="1" key="1">
    <citation type="submission" date="2023-06" db="EMBL/GenBank/DDBJ databases">
        <title>Genomic analysis of the entomopathogenic nematode Steinernema hermaphroditum.</title>
        <authorList>
            <person name="Schwarz E.M."/>
            <person name="Heppert J.K."/>
            <person name="Baniya A."/>
            <person name="Schwartz H.T."/>
            <person name="Tan C.-H."/>
            <person name="Antoshechkin I."/>
            <person name="Sternberg P.W."/>
            <person name="Goodrich-Blair H."/>
            <person name="Dillman A.R."/>
        </authorList>
    </citation>
    <scope>NUCLEOTIDE SEQUENCE</scope>
    <source>
        <strain evidence="1">PS9179</strain>
        <tissue evidence="1">Whole animal</tissue>
    </source>
</reference>
<name>A0AA39ISM4_9BILA</name>
<accession>A0AA39ISM4</accession>
<gene>
    <name evidence="1" type="ORF">QR680_011194</name>
</gene>
<protein>
    <submittedName>
        <fullName evidence="1">Uncharacterized protein</fullName>
    </submittedName>
</protein>
<organism evidence="1 2">
    <name type="scientific">Steinernema hermaphroditum</name>
    <dbReference type="NCBI Taxonomy" id="289476"/>
    <lineage>
        <taxon>Eukaryota</taxon>
        <taxon>Metazoa</taxon>
        <taxon>Ecdysozoa</taxon>
        <taxon>Nematoda</taxon>
        <taxon>Chromadorea</taxon>
        <taxon>Rhabditida</taxon>
        <taxon>Tylenchina</taxon>
        <taxon>Panagrolaimomorpha</taxon>
        <taxon>Strongyloidoidea</taxon>
        <taxon>Steinernematidae</taxon>
        <taxon>Steinernema</taxon>
    </lineage>
</organism>
<sequence>MFLFTLFCGFFIPTVYFLYTCLFDRQEPEVIDAAPEQVYDVLRTFTLSPETLEIFKNADEEELLKIKDEISALPSWVDLGLLMEVATVVFHYACEVCAENEILCPANQWLQAFIFVKARASLYFEEEDRTYDLFVGSVEEFREAVLDDMGNITAALRVYIKGINPYRELGLLYFCRMYVQFGAPRAVGIVQYRKRINRMMKAIVHEDLEYREAARY</sequence>
<comment type="caution">
    <text evidence="1">The sequence shown here is derived from an EMBL/GenBank/DDBJ whole genome shotgun (WGS) entry which is preliminary data.</text>
</comment>
<evidence type="ECO:0000313" key="1">
    <source>
        <dbReference type="EMBL" id="KAK0429105.1"/>
    </source>
</evidence>
<dbReference type="EMBL" id="JAUCMV010000001">
    <property type="protein sequence ID" value="KAK0429105.1"/>
    <property type="molecule type" value="Genomic_DNA"/>
</dbReference>